<evidence type="ECO:0000256" key="4">
    <source>
        <dbReference type="ARBA" id="ARBA00023002"/>
    </source>
</evidence>
<dbReference type="InterPro" id="IPR028427">
    <property type="entry name" value="Met_Sox_Rdtase_MsrB"/>
</dbReference>
<dbReference type="InterPro" id="IPR002579">
    <property type="entry name" value="Met_Sox_Rdtase_MsrB_dom"/>
</dbReference>
<comment type="cofactor">
    <cofactor evidence="6">
        <name>Zn(2+)</name>
        <dbReference type="ChEBI" id="CHEBI:29105"/>
    </cofactor>
    <text evidence="6">Binds 1 zinc ion per subunit. The zinc ion is important for the structural integrity of the protein.</text>
</comment>
<dbReference type="PANTHER" id="PTHR10173">
    <property type="entry name" value="METHIONINE SULFOXIDE REDUCTASE"/>
    <property type="match status" value="1"/>
</dbReference>
<name>A0A163D9W3_9NEIS</name>
<dbReference type="OrthoDB" id="9785497at2"/>
<evidence type="ECO:0000256" key="2">
    <source>
        <dbReference type="ARBA" id="ARBA00022723"/>
    </source>
</evidence>
<dbReference type="STRING" id="1452487.AVW16_07020"/>
<evidence type="ECO:0000259" key="7">
    <source>
        <dbReference type="PROSITE" id="PS51790"/>
    </source>
</evidence>
<comment type="catalytic activity">
    <reaction evidence="5 6">
        <text>L-methionyl-[protein] + [thioredoxin]-disulfide + H2O = L-methionyl-(R)-S-oxide-[protein] + [thioredoxin]-dithiol</text>
        <dbReference type="Rhea" id="RHEA:24164"/>
        <dbReference type="Rhea" id="RHEA-COMP:10698"/>
        <dbReference type="Rhea" id="RHEA-COMP:10700"/>
        <dbReference type="Rhea" id="RHEA-COMP:12313"/>
        <dbReference type="Rhea" id="RHEA-COMP:12314"/>
        <dbReference type="ChEBI" id="CHEBI:15377"/>
        <dbReference type="ChEBI" id="CHEBI:16044"/>
        <dbReference type="ChEBI" id="CHEBI:29950"/>
        <dbReference type="ChEBI" id="CHEBI:45764"/>
        <dbReference type="ChEBI" id="CHEBI:50058"/>
        <dbReference type="EC" id="1.8.4.12"/>
    </reaction>
</comment>
<evidence type="ECO:0000313" key="8">
    <source>
        <dbReference type="EMBL" id="KZE34216.1"/>
    </source>
</evidence>
<keyword evidence="3 6" id="KW-0862">Zinc</keyword>
<keyword evidence="2 6" id="KW-0479">Metal-binding</keyword>
<dbReference type="EC" id="1.8.4.12" evidence="6"/>
<comment type="caution">
    <text evidence="8">The sequence shown here is derived from an EMBL/GenBank/DDBJ whole genome shotgun (WGS) entry which is preliminary data.</text>
</comment>
<dbReference type="GO" id="GO:0033743">
    <property type="term" value="F:peptide-methionine (R)-S-oxide reductase activity"/>
    <property type="evidence" value="ECO:0007669"/>
    <property type="project" value="UniProtKB-UniRule"/>
</dbReference>
<feature type="binding site" evidence="6">
    <location>
        <position position="52"/>
    </location>
    <ligand>
        <name>Zn(2+)</name>
        <dbReference type="ChEBI" id="CHEBI:29105"/>
    </ligand>
</feature>
<feature type="binding site" evidence="6">
    <location>
        <position position="49"/>
    </location>
    <ligand>
        <name>Zn(2+)</name>
        <dbReference type="ChEBI" id="CHEBI:29105"/>
    </ligand>
</feature>
<comment type="similarity">
    <text evidence="1 6">Belongs to the MsrB Met sulfoxide reductase family.</text>
</comment>
<dbReference type="Gene3D" id="2.170.150.20">
    <property type="entry name" value="Peptide methionine sulfoxide reductase"/>
    <property type="match status" value="1"/>
</dbReference>
<protein>
    <recommendedName>
        <fullName evidence="6">Peptide methionine sulfoxide reductase MsrB</fullName>
        <ecNumber evidence="6">1.8.4.12</ecNumber>
    </recommendedName>
    <alternativeName>
        <fullName evidence="6">Peptide-methionine (R)-S-oxide reductase</fullName>
    </alternativeName>
</protein>
<proteinExistence type="inferred from homology"/>
<dbReference type="GO" id="GO:0030091">
    <property type="term" value="P:protein repair"/>
    <property type="evidence" value="ECO:0007669"/>
    <property type="project" value="InterPro"/>
</dbReference>
<dbReference type="SUPFAM" id="SSF51316">
    <property type="entry name" value="Mss4-like"/>
    <property type="match status" value="1"/>
</dbReference>
<evidence type="ECO:0000256" key="6">
    <source>
        <dbReference type="HAMAP-Rule" id="MF_01400"/>
    </source>
</evidence>
<dbReference type="FunFam" id="2.170.150.20:FF:000001">
    <property type="entry name" value="Peptide methionine sulfoxide reductase MsrB"/>
    <property type="match status" value="1"/>
</dbReference>
<keyword evidence="4 6" id="KW-0560">Oxidoreductase</keyword>
<dbReference type="GO" id="GO:0008270">
    <property type="term" value="F:zinc ion binding"/>
    <property type="evidence" value="ECO:0007669"/>
    <property type="project" value="UniProtKB-UniRule"/>
</dbReference>
<evidence type="ECO:0000256" key="1">
    <source>
        <dbReference type="ARBA" id="ARBA00007174"/>
    </source>
</evidence>
<feature type="binding site" evidence="6">
    <location>
        <position position="98"/>
    </location>
    <ligand>
        <name>Zn(2+)</name>
        <dbReference type="ChEBI" id="CHEBI:29105"/>
    </ligand>
</feature>
<dbReference type="NCBIfam" id="TIGR00357">
    <property type="entry name" value="peptide-methionine (R)-S-oxide reductase MsrB"/>
    <property type="match status" value="1"/>
</dbReference>
<organism evidence="8 9">
    <name type="scientific">Crenobacter luteus</name>
    <dbReference type="NCBI Taxonomy" id="1452487"/>
    <lineage>
        <taxon>Bacteria</taxon>
        <taxon>Pseudomonadati</taxon>
        <taxon>Pseudomonadota</taxon>
        <taxon>Betaproteobacteria</taxon>
        <taxon>Neisseriales</taxon>
        <taxon>Neisseriaceae</taxon>
        <taxon>Crenobacter</taxon>
    </lineage>
</organism>
<dbReference type="InterPro" id="IPR011057">
    <property type="entry name" value="Mss4-like_sf"/>
</dbReference>
<evidence type="ECO:0000313" key="9">
    <source>
        <dbReference type="Proteomes" id="UP000076625"/>
    </source>
</evidence>
<gene>
    <name evidence="6" type="primary">msrB</name>
    <name evidence="8" type="ORF">AVW16_07020</name>
</gene>
<sequence length="141" mass="15805">MSEEKIVKSDAEWRAQLSPEQYYVTRQAGTERPFSGEHYYRHDDGDYRCVCCDALLFRSGAKFDAGCGWPSFWEEAVPGSVVRLRDTSHGMIRTEVRCARCDAHLGHVFPDGPEPTGERYCINSLALTFHASAPVVGKQSS</sequence>
<dbReference type="Proteomes" id="UP000076625">
    <property type="component" value="Unassembled WGS sequence"/>
</dbReference>
<dbReference type="RefSeq" id="WP_066610406.1">
    <property type="nucleotide sequence ID" value="NZ_LQQU01000009.1"/>
</dbReference>
<dbReference type="HAMAP" id="MF_01400">
    <property type="entry name" value="MsrB"/>
    <property type="match status" value="1"/>
</dbReference>
<dbReference type="Pfam" id="PF01641">
    <property type="entry name" value="SelR"/>
    <property type="match status" value="1"/>
</dbReference>
<feature type="active site" description="Nucleophile" evidence="6">
    <location>
        <position position="121"/>
    </location>
</feature>
<evidence type="ECO:0000256" key="5">
    <source>
        <dbReference type="ARBA" id="ARBA00048488"/>
    </source>
</evidence>
<feature type="binding site" evidence="6">
    <location>
        <position position="101"/>
    </location>
    <ligand>
        <name>Zn(2+)</name>
        <dbReference type="ChEBI" id="CHEBI:29105"/>
    </ligand>
</feature>
<dbReference type="PROSITE" id="PS51790">
    <property type="entry name" value="MSRB"/>
    <property type="match status" value="1"/>
</dbReference>
<evidence type="ECO:0000256" key="3">
    <source>
        <dbReference type="ARBA" id="ARBA00022833"/>
    </source>
</evidence>
<dbReference type="GO" id="GO:0006979">
    <property type="term" value="P:response to oxidative stress"/>
    <property type="evidence" value="ECO:0007669"/>
    <property type="project" value="InterPro"/>
</dbReference>
<reference evidence="9" key="1">
    <citation type="submission" date="2016-01" db="EMBL/GenBank/DDBJ databases">
        <title>Draft genome of Chromobacterium sp. F49.</title>
        <authorList>
            <person name="Hong K.W."/>
        </authorList>
    </citation>
    <scope>NUCLEOTIDE SEQUENCE [LARGE SCALE GENOMIC DNA]</scope>
    <source>
        <strain evidence="9">CN10</strain>
    </source>
</reference>
<feature type="domain" description="MsrB" evidence="7">
    <location>
        <begin position="10"/>
        <end position="132"/>
    </location>
</feature>
<accession>A0A163D9W3</accession>
<dbReference type="PANTHER" id="PTHR10173:SF52">
    <property type="entry name" value="METHIONINE-R-SULFOXIDE REDUCTASE B1"/>
    <property type="match status" value="1"/>
</dbReference>
<keyword evidence="9" id="KW-1185">Reference proteome</keyword>
<dbReference type="AlphaFoldDB" id="A0A163D9W3"/>
<dbReference type="GO" id="GO:0005737">
    <property type="term" value="C:cytoplasm"/>
    <property type="evidence" value="ECO:0007669"/>
    <property type="project" value="TreeGrafter"/>
</dbReference>
<dbReference type="EMBL" id="LQQU01000009">
    <property type="protein sequence ID" value="KZE34216.1"/>
    <property type="molecule type" value="Genomic_DNA"/>
</dbReference>